<dbReference type="Proteomes" id="UP000034603">
    <property type="component" value="Unassembled WGS sequence"/>
</dbReference>
<feature type="transmembrane region" description="Helical" evidence="1">
    <location>
        <begin position="395"/>
        <end position="412"/>
    </location>
</feature>
<feature type="transmembrane region" description="Helical" evidence="1">
    <location>
        <begin position="229"/>
        <end position="251"/>
    </location>
</feature>
<gene>
    <name evidence="2" type="ORF">US62_C0005G0025</name>
</gene>
<evidence type="ECO:0000313" key="2">
    <source>
        <dbReference type="EMBL" id="KKQ46102.1"/>
    </source>
</evidence>
<reference evidence="2 3" key="1">
    <citation type="journal article" date="2015" name="Nature">
        <title>rRNA introns, odd ribosomes, and small enigmatic genomes across a large radiation of phyla.</title>
        <authorList>
            <person name="Brown C.T."/>
            <person name="Hug L.A."/>
            <person name="Thomas B.C."/>
            <person name="Sharon I."/>
            <person name="Castelle C.J."/>
            <person name="Singh A."/>
            <person name="Wilkins M.J."/>
            <person name="Williams K.H."/>
            <person name="Banfield J.F."/>
        </authorList>
    </citation>
    <scope>NUCLEOTIDE SEQUENCE [LARGE SCALE GENOMIC DNA]</scope>
</reference>
<feature type="transmembrane region" description="Helical" evidence="1">
    <location>
        <begin position="263"/>
        <end position="290"/>
    </location>
</feature>
<feature type="transmembrane region" description="Helical" evidence="1">
    <location>
        <begin position="342"/>
        <end position="366"/>
    </location>
</feature>
<feature type="transmembrane region" description="Helical" evidence="1">
    <location>
        <begin position="193"/>
        <end position="217"/>
    </location>
</feature>
<keyword evidence="1" id="KW-0812">Transmembrane</keyword>
<dbReference type="AlphaFoldDB" id="A0A0G0HV36"/>
<sequence>MLSKLSGKWYLKILILGLLIRVILMPITLHPDLWGHTFTAYFFAYEGKLNVYEYMVNLPKDHPILTTFSINDIFIYPPLAYFSLGFFRLAIKPFVDPNFVPFVMSHMADLYSRNDLKLNIFLYKLPYIFFDLGLGFMISNFFTDIVKKKKALILWILNPVTLYATFMIGQFDILPVFFVVLSYFLVAKNKPYLAMLSLGIGGSYKMFPLLFILPLAFVLTSNVKQRIKYTISGFLPFVLIILPFIGSSVFRQMVLFSPKSQKMLFMGFPVSGAEVLFPFVILLCLFYFYLYYLKNKYEINNIFIFILLLIFSITHYHPQWFLWITPFFIIDLLKRDFKHWELVAILVGCWFIIIMMFDQTLNIGLFNPLNESLSYVAPLSSYIQRYFDVNLLKSLVRSIFAGASIFYLYLLSKEDKILINDK</sequence>
<comment type="caution">
    <text evidence="2">The sequence shown here is derived from an EMBL/GenBank/DDBJ whole genome shotgun (WGS) entry which is preliminary data.</text>
</comment>
<protein>
    <recommendedName>
        <fullName evidence="4">Mannosyltransferase</fullName>
    </recommendedName>
</protein>
<evidence type="ECO:0008006" key="4">
    <source>
        <dbReference type="Google" id="ProtNLM"/>
    </source>
</evidence>
<dbReference type="EMBL" id="LBTR01000005">
    <property type="protein sequence ID" value="KKQ46102.1"/>
    <property type="molecule type" value="Genomic_DNA"/>
</dbReference>
<feature type="transmembrane region" description="Helical" evidence="1">
    <location>
        <begin position="121"/>
        <end position="142"/>
    </location>
</feature>
<feature type="transmembrane region" description="Helical" evidence="1">
    <location>
        <begin position="9"/>
        <end position="29"/>
    </location>
</feature>
<keyword evidence="1" id="KW-0472">Membrane</keyword>
<name>A0A0G0HV36_9BACT</name>
<accession>A0A0G0HV36</accession>
<evidence type="ECO:0000313" key="3">
    <source>
        <dbReference type="Proteomes" id="UP000034603"/>
    </source>
</evidence>
<feature type="transmembrane region" description="Helical" evidence="1">
    <location>
        <begin position="302"/>
        <end position="330"/>
    </location>
</feature>
<proteinExistence type="predicted"/>
<feature type="transmembrane region" description="Helical" evidence="1">
    <location>
        <begin position="162"/>
        <end position="186"/>
    </location>
</feature>
<keyword evidence="1" id="KW-1133">Transmembrane helix</keyword>
<organism evidence="2 3">
    <name type="scientific">Candidatus Woesebacteria bacterium GW2011_GWA1_37_8</name>
    <dbReference type="NCBI Taxonomy" id="1618546"/>
    <lineage>
        <taxon>Bacteria</taxon>
        <taxon>Candidatus Woeseibacteriota</taxon>
    </lineage>
</organism>
<evidence type="ECO:0000256" key="1">
    <source>
        <dbReference type="SAM" id="Phobius"/>
    </source>
</evidence>